<comment type="caution">
    <text evidence="2">The sequence shown here is derived from an EMBL/GenBank/DDBJ whole genome shotgun (WGS) entry which is preliminary data.</text>
</comment>
<keyword evidence="1" id="KW-0812">Transmembrane</keyword>
<evidence type="ECO:0000313" key="3">
    <source>
        <dbReference type="Proteomes" id="UP000886476"/>
    </source>
</evidence>
<keyword evidence="1" id="KW-0472">Membrane</keyword>
<feature type="transmembrane region" description="Helical" evidence="1">
    <location>
        <begin position="43"/>
        <end position="64"/>
    </location>
</feature>
<dbReference type="EMBL" id="JABFDN010000007">
    <property type="protein sequence ID" value="NPU67522.1"/>
    <property type="molecule type" value="Genomic_DNA"/>
</dbReference>
<keyword evidence="3" id="KW-1185">Reference proteome</keyword>
<dbReference type="RefSeq" id="WP_172112606.1">
    <property type="nucleotide sequence ID" value="NZ_JABFDM010000005.1"/>
</dbReference>
<dbReference type="Proteomes" id="UP000886476">
    <property type="component" value="Unassembled WGS sequence"/>
</dbReference>
<protein>
    <submittedName>
        <fullName evidence="2">Uncharacterized protein</fullName>
    </submittedName>
</protein>
<gene>
    <name evidence="2" type="ORF">HL667_21140</name>
</gene>
<feature type="transmembrane region" description="Helical" evidence="1">
    <location>
        <begin position="117"/>
        <end position="137"/>
    </location>
</feature>
<evidence type="ECO:0000313" key="2">
    <source>
        <dbReference type="EMBL" id="NPU67522.1"/>
    </source>
</evidence>
<evidence type="ECO:0000256" key="1">
    <source>
        <dbReference type="SAM" id="Phobius"/>
    </source>
</evidence>
<accession>A0ABX2CJR1</accession>
<name>A0ABX2CJR1_9BRAD</name>
<feature type="transmembrane region" description="Helical" evidence="1">
    <location>
        <begin position="84"/>
        <end position="105"/>
    </location>
</feature>
<feature type="transmembrane region" description="Helical" evidence="1">
    <location>
        <begin position="12"/>
        <end position="37"/>
    </location>
</feature>
<proteinExistence type="predicted"/>
<keyword evidence="1" id="KW-1133">Transmembrane helix</keyword>
<organism evidence="2 3">
    <name type="scientific">Bradyrhizobium aeschynomenes</name>
    <dbReference type="NCBI Taxonomy" id="2734909"/>
    <lineage>
        <taxon>Bacteria</taxon>
        <taxon>Pseudomonadati</taxon>
        <taxon>Pseudomonadota</taxon>
        <taxon>Alphaproteobacteria</taxon>
        <taxon>Hyphomicrobiales</taxon>
        <taxon>Nitrobacteraceae</taxon>
        <taxon>Bradyrhizobium</taxon>
    </lineage>
</organism>
<sequence length="146" mass="16137">MSRLIRRWRAVLFVDFTLKFSIFYGGAVLISLGVIIVEGMRPVIYFAGLAASLAALNVVLLVLVSRMFVWCRCQVLMWNSALQVAALVICATAIFDAIVTAVLSLRGSLQWAVDSSLFISVTNLVSIVVVLLFDAALRIVCRRIER</sequence>
<reference evidence="2" key="1">
    <citation type="submission" date="2020-05" db="EMBL/GenBank/DDBJ databases">
        <title>Nod-independent and nitrogen-fixing Bradyrhizobium aeschynomene sp. nov. isolated from nodules of Aeschynomene indica.</title>
        <authorList>
            <person name="Zhang Z."/>
        </authorList>
    </citation>
    <scope>NUCLEOTIDE SEQUENCE</scope>
    <source>
        <strain evidence="2">83012</strain>
    </source>
</reference>